<dbReference type="SUPFAM" id="SSF55383">
    <property type="entry name" value="Copper amine oxidase, domain N"/>
    <property type="match status" value="2"/>
</dbReference>
<dbReference type="OrthoDB" id="185675at2"/>
<feature type="domain" description="Copper amine oxidase-like N-terminal" evidence="2">
    <location>
        <begin position="166"/>
        <end position="225"/>
    </location>
</feature>
<sequence>MKKIVIVFLGFVLLMINSLVVFAEENEVSKEIVLLVGSNQSIVNGVKIQIDKDDLAIKPIIQNGRTLVPIRFIAENFDAKVVWDENTKGVKIIKDQNILELMIGVPQIKKNGITIELDATPRIISGRAFLPLRVIAESMGKVLFYENNLIIISDVTINYDNNFLSQLRKKLNSEIALLVGSNQSIVNGLRMMLDSDDYNIKTEIKNNRTLVPIRFISERFGAEVTEKLEIAPQIINGRTYVPLRATIEAIGKNIYYDNGLIILSDVAVNYDDSYLQQMVNKLQTIPKTTSEVATDSIKSVVIVEVFNEGEEQGFGTGFFVGDGLVMTAFHVIEDYEEIRVEDYFGNVYEVEGIYKYDITRDLVVLKLDKQQSVKSLKLGEMSSSVVGEKVVAIGHSNGLSWSVTEGIISSFREDKLMNSLSIQTDAVVSHGSSGGPLLNSNGKVIGVITKGIENENYNFAVIPDGKMKVDYQLLDFDNLDLINDTEFIISKVEEQNVFEMIDDSLRGLVKNDKNLYLSTIHPKSPLLEVEKDNFSKESADLKGYSYRINGIDSKKYGDTIISVANITFYGYNTINTNVLSRLAYDNTEKKYKFMATILYLDKNNLDQKADENQPLWIVDKSYNFFKELEFKPYDVKFDNENGFVYMIDKTTKSLVRYSVRDNVMVTKSFEYVPDRLDLVDGKVYVTLLTKEHNTYSESESYIGIVNADTLEVIKIIKIMVDPYDITVKDGIIYVSTGSYLKMIKSYSENTGLEIDSYDALGVLLIENYPNGDKLYAIATNAYPRDLQAFGVDNGKFVMNYDSIYHGEYKIDLGFKLSPDGKYIFNYSGVIFKTGFGKEGDMLYHKRFSGPYNSIAFDLSDNKIYINPTDSNYIYAYDYTTLEYLASFKTETQVYFMGVIDDKLVTIENEGGSNGINVIKIK</sequence>
<dbReference type="PANTHER" id="PTHR22939">
    <property type="entry name" value="SERINE PROTEASE FAMILY S1C HTRA-RELATED"/>
    <property type="match status" value="1"/>
</dbReference>
<dbReference type="AlphaFoldDB" id="A0A1D2YT01"/>
<evidence type="ECO:0000256" key="1">
    <source>
        <dbReference type="ARBA" id="ARBA00022825"/>
    </source>
</evidence>
<dbReference type="EMBL" id="MIJF01000050">
    <property type="protein sequence ID" value="OEF98834.1"/>
    <property type="molecule type" value="Genomic_DNA"/>
</dbReference>
<keyword evidence="1" id="KW-0378">Hydrolase</keyword>
<evidence type="ECO:0000259" key="2">
    <source>
        <dbReference type="Pfam" id="PF07833"/>
    </source>
</evidence>
<protein>
    <recommendedName>
        <fullName evidence="2">Copper amine oxidase-like N-terminal domain-containing protein</fullName>
    </recommendedName>
</protein>
<dbReference type="PANTHER" id="PTHR22939:SF129">
    <property type="entry name" value="SERINE PROTEASE HTRA2, MITOCHONDRIAL"/>
    <property type="match status" value="1"/>
</dbReference>
<dbReference type="InterPro" id="IPR001940">
    <property type="entry name" value="Peptidase_S1C"/>
</dbReference>
<keyword evidence="4" id="KW-1185">Reference proteome</keyword>
<feature type="domain" description="Copper amine oxidase-like N-terminal" evidence="2">
    <location>
        <begin position="54"/>
        <end position="148"/>
    </location>
</feature>
<dbReference type="GO" id="GO:0004252">
    <property type="term" value="F:serine-type endopeptidase activity"/>
    <property type="evidence" value="ECO:0007669"/>
    <property type="project" value="InterPro"/>
</dbReference>
<dbReference type="Gene3D" id="3.30.457.10">
    <property type="entry name" value="Copper amine oxidase-like, N-terminal domain"/>
    <property type="match status" value="2"/>
</dbReference>
<accession>A0A1D2YT01</accession>
<dbReference type="Pfam" id="PF13365">
    <property type="entry name" value="Trypsin_2"/>
    <property type="match status" value="1"/>
</dbReference>
<dbReference type="SUPFAM" id="SSF50494">
    <property type="entry name" value="Trypsin-like serine proteases"/>
    <property type="match status" value="1"/>
</dbReference>
<dbReference type="InterPro" id="IPR036582">
    <property type="entry name" value="Mao_N_sf"/>
</dbReference>
<reference evidence="3 4" key="1">
    <citation type="submission" date="2016-09" db="EMBL/GenBank/DDBJ databases">
        <title>Draft genome sequence for the type strain of Vulcanibacillus modesticaldus BR, a strictly anaerobic, moderately thermophilic, and nitrate-reducing bacterium from deep sea-hydrothermal vents of the Mid-Atlantic Ridge.</title>
        <authorList>
            <person name="Abin C.A."/>
            <person name="Hollibaugh J.T."/>
        </authorList>
    </citation>
    <scope>NUCLEOTIDE SEQUENCE [LARGE SCALE GENOMIC DNA]</scope>
    <source>
        <strain evidence="3 4">BR</strain>
    </source>
</reference>
<gene>
    <name evidence="3" type="ORF">BHF71_10775</name>
</gene>
<dbReference type="STRING" id="337097.BHF71_10775"/>
<dbReference type="SUPFAM" id="SSF63825">
    <property type="entry name" value="YWTD domain"/>
    <property type="match status" value="1"/>
</dbReference>
<evidence type="ECO:0000313" key="4">
    <source>
        <dbReference type="Proteomes" id="UP000243739"/>
    </source>
</evidence>
<dbReference type="Gene3D" id="2.40.10.120">
    <property type="match status" value="1"/>
</dbReference>
<dbReference type="InterPro" id="IPR009003">
    <property type="entry name" value="Peptidase_S1_PA"/>
</dbReference>
<dbReference type="Pfam" id="PF07833">
    <property type="entry name" value="Cu_amine_oxidN1"/>
    <property type="match status" value="2"/>
</dbReference>
<proteinExistence type="predicted"/>
<dbReference type="PRINTS" id="PR00834">
    <property type="entry name" value="PROTEASES2C"/>
</dbReference>
<keyword evidence="1" id="KW-0720">Serine protease</keyword>
<dbReference type="InterPro" id="IPR012854">
    <property type="entry name" value="Cu_amine_oxidase-like_N"/>
</dbReference>
<dbReference type="RefSeq" id="WP_069657295.1">
    <property type="nucleotide sequence ID" value="NZ_MIJF01000050.1"/>
</dbReference>
<keyword evidence="1" id="KW-0645">Protease</keyword>
<organism evidence="3 4">
    <name type="scientific">Vulcanibacillus modesticaldus</name>
    <dbReference type="NCBI Taxonomy" id="337097"/>
    <lineage>
        <taxon>Bacteria</taxon>
        <taxon>Bacillati</taxon>
        <taxon>Bacillota</taxon>
        <taxon>Bacilli</taxon>
        <taxon>Bacillales</taxon>
        <taxon>Bacillaceae</taxon>
        <taxon>Vulcanibacillus</taxon>
    </lineage>
</organism>
<dbReference type="GO" id="GO:0006508">
    <property type="term" value="P:proteolysis"/>
    <property type="evidence" value="ECO:0007669"/>
    <property type="project" value="InterPro"/>
</dbReference>
<name>A0A1D2YT01_9BACI</name>
<dbReference type="Proteomes" id="UP000243739">
    <property type="component" value="Unassembled WGS sequence"/>
</dbReference>
<comment type="caution">
    <text evidence="3">The sequence shown here is derived from an EMBL/GenBank/DDBJ whole genome shotgun (WGS) entry which is preliminary data.</text>
</comment>
<evidence type="ECO:0000313" key="3">
    <source>
        <dbReference type="EMBL" id="OEF98834.1"/>
    </source>
</evidence>